<sequence>MATRKKKSVDVSQQDELRHAMEVLGMTRAEFAARISVPIRTLDKWLLPSESSDFRALPAMGRAYVREILEWHQRGVEPNESDE</sequence>
<dbReference type="RefSeq" id="WP_060081715.1">
    <property type="nucleotide sequence ID" value="NZ_CADFES010000018.1"/>
</dbReference>
<reference evidence="1 2" key="1">
    <citation type="submission" date="2018-03" db="EMBL/GenBank/DDBJ databases">
        <authorList>
            <person name="Nguyen K."/>
            <person name="Fouts D."/>
            <person name="Sutton G."/>
        </authorList>
    </citation>
    <scope>NUCLEOTIDE SEQUENCE [LARGE SCALE GENOMIC DNA]</scope>
    <source>
        <strain evidence="1 2">AU3578</strain>
    </source>
</reference>
<evidence type="ECO:0000313" key="2">
    <source>
        <dbReference type="Proteomes" id="UP000237632"/>
    </source>
</evidence>
<protein>
    <submittedName>
        <fullName evidence="1">Transcriptional regulator</fullName>
    </submittedName>
</protein>
<dbReference type="AlphaFoldDB" id="A0AA44Y0P5"/>
<name>A0AA44Y0P5_BURVI</name>
<accession>A0AA44Y0P5</accession>
<dbReference type="EMBL" id="PVHK01000087">
    <property type="protein sequence ID" value="PRH42096.1"/>
    <property type="molecule type" value="Genomic_DNA"/>
</dbReference>
<proteinExistence type="predicted"/>
<evidence type="ECO:0000313" key="1">
    <source>
        <dbReference type="EMBL" id="PRH42096.1"/>
    </source>
</evidence>
<gene>
    <name evidence="1" type="ORF">C6T65_12130</name>
</gene>
<comment type="caution">
    <text evidence="1">The sequence shown here is derived from an EMBL/GenBank/DDBJ whole genome shotgun (WGS) entry which is preliminary data.</text>
</comment>
<organism evidence="1 2">
    <name type="scientific">Burkholderia vietnamiensis</name>
    <dbReference type="NCBI Taxonomy" id="60552"/>
    <lineage>
        <taxon>Bacteria</taxon>
        <taxon>Pseudomonadati</taxon>
        <taxon>Pseudomonadota</taxon>
        <taxon>Betaproteobacteria</taxon>
        <taxon>Burkholderiales</taxon>
        <taxon>Burkholderiaceae</taxon>
        <taxon>Burkholderia</taxon>
        <taxon>Burkholderia cepacia complex</taxon>
    </lineage>
</organism>
<dbReference type="Proteomes" id="UP000237632">
    <property type="component" value="Unassembled WGS sequence"/>
</dbReference>